<protein>
    <recommendedName>
        <fullName evidence="4">HTH araC/xylS-type domain-containing protein</fullName>
    </recommendedName>
</protein>
<dbReference type="InterPro" id="IPR018062">
    <property type="entry name" value="HTH_AraC-typ_CS"/>
</dbReference>
<dbReference type="AlphaFoldDB" id="A0A1B2DCI9"/>
<accession>A0A1B2DCI9</accession>
<reference evidence="5" key="1">
    <citation type="submission" date="2016-08" db="EMBL/GenBank/DDBJ databases">
        <title>Complete Genome Seqeunce of Paenibacillus sp. BIHB 4019 from tea rhizoplane.</title>
        <authorList>
            <person name="Thakur R."/>
            <person name="Swarnkar M.K."/>
            <person name="Gulati A."/>
        </authorList>
    </citation>
    <scope>NUCLEOTIDE SEQUENCE [LARGE SCALE GENOMIC DNA]</scope>
    <source>
        <strain evidence="5">BIHB4019</strain>
    </source>
</reference>
<evidence type="ECO:0000256" key="2">
    <source>
        <dbReference type="ARBA" id="ARBA00023125"/>
    </source>
</evidence>
<dbReference type="SMART" id="SM00342">
    <property type="entry name" value="HTH_ARAC"/>
    <property type="match status" value="1"/>
</dbReference>
<sequence>MEITGEHMLNQQFKQLKADVMVASYSKSPAGWIMRRAEPDYFCLCYVDNGEGWLEMNETKYQVSAGRLYLLRPGWARRYGSLGENHFIHYWCHFRAEMAAESYIHLAHLPLEVEVRDAQVVKQLFTKMLAAQEESDLTGELRTKAVLFELIALFMEDSRTQNTTLLQLSEHEHWNEVLVYDEVLNFIEENLKHQIPIGVLAKLADLSAEGFHAAFKNKVGCSLVQYITQRRIATAKKLLRTTNLPIAAIAAEVGMLNHYLSRLFKQQTGITPSEYRRIICSSAWQEAGQTDREEYRNT</sequence>
<dbReference type="InterPro" id="IPR018060">
    <property type="entry name" value="HTH_AraC"/>
</dbReference>
<keyword evidence="1" id="KW-0805">Transcription regulation</keyword>
<dbReference type="SUPFAM" id="SSF51215">
    <property type="entry name" value="Regulatory protein AraC"/>
    <property type="match status" value="1"/>
</dbReference>
<dbReference type="Gene3D" id="2.60.120.280">
    <property type="entry name" value="Regulatory protein AraC"/>
    <property type="match status" value="1"/>
</dbReference>
<keyword evidence="2" id="KW-0238">DNA-binding</keyword>
<feature type="domain" description="HTH araC/xylS-type" evidence="4">
    <location>
        <begin position="181"/>
        <end position="278"/>
    </location>
</feature>
<dbReference type="InterPro" id="IPR003313">
    <property type="entry name" value="AraC-bd"/>
</dbReference>
<dbReference type="SUPFAM" id="SSF46689">
    <property type="entry name" value="Homeodomain-like"/>
    <property type="match status" value="2"/>
</dbReference>
<organism evidence="5">
    <name type="scientific">Paenibacillus sp. BIHB 4019</name>
    <dbReference type="NCBI Taxonomy" id="1870819"/>
    <lineage>
        <taxon>Bacteria</taxon>
        <taxon>Bacillati</taxon>
        <taxon>Bacillota</taxon>
        <taxon>Bacilli</taxon>
        <taxon>Bacillales</taxon>
        <taxon>Paenibacillaceae</taxon>
        <taxon>Paenibacillus</taxon>
    </lineage>
</organism>
<dbReference type="Pfam" id="PF02311">
    <property type="entry name" value="AraC_binding"/>
    <property type="match status" value="1"/>
</dbReference>
<dbReference type="Gene3D" id="1.10.10.60">
    <property type="entry name" value="Homeodomain-like"/>
    <property type="match status" value="2"/>
</dbReference>
<dbReference type="RefSeq" id="WP_099516810.1">
    <property type="nucleotide sequence ID" value="NZ_CP016808.1"/>
</dbReference>
<name>A0A1B2DCI9_9BACL</name>
<keyword evidence="3" id="KW-0804">Transcription</keyword>
<dbReference type="EMBL" id="CP016808">
    <property type="protein sequence ID" value="ANY65412.1"/>
    <property type="molecule type" value="Genomic_DNA"/>
</dbReference>
<dbReference type="PROSITE" id="PS01124">
    <property type="entry name" value="HTH_ARAC_FAMILY_2"/>
    <property type="match status" value="1"/>
</dbReference>
<dbReference type="InterPro" id="IPR009057">
    <property type="entry name" value="Homeodomain-like_sf"/>
</dbReference>
<gene>
    <name evidence="5" type="ORF">BBD42_02190</name>
</gene>
<proteinExistence type="predicted"/>
<dbReference type="PANTHER" id="PTHR43280:SF28">
    <property type="entry name" value="HTH-TYPE TRANSCRIPTIONAL ACTIVATOR RHAS"/>
    <property type="match status" value="1"/>
</dbReference>
<evidence type="ECO:0000256" key="1">
    <source>
        <dbReference type="ARBA" id="ARBA00023015"/>
    </source>
</evidence>
<evidence type="ECO:0000259" key="4">
    <source>
        <dbReference type="PROSITE" id="PS01124"/>
    </source>
</evidence>
<dbReference type="Pfam" id="PF12833">
    <property type="entry name" value="HTH_18"/>
    <property type="match status" value="1"/>
</dbReference>
<dbReference type="GO" id="GO:0003700">
    <property type="term" value="F:DNA-binding transcription factor activity"/>
    <property type="evidence" value="ECO:0007669"/>
    <property type="project" value="InterPro"/>
</dbReference>
<evidence type="ECO:0000313" key="5">
    <source>
        <dbReference type="EMBL" id="ANY65412.1"/>
    </source>
</evidence>
<dbReference type="PROSITE" id="PS00041">
    <property type="entry name" value="HTH_ARAC_FAMILY_1"/>
    <property type="match status" value="1"/>
</dbReference>
<dbReference type="PANTHER" id="PTHR43280">
    <property type="entry name" value="ARAC-FAMILY TRANSCRIPTIONAL REGULATOR"/>
    <property type="match status" value="1"/>
</dbReference>
<evidence type="ECO:0000256" key="3">
    <source>
        <dbReference type="ARBA" id="ARBA00023163"/>
    </source>
</evidence>
<dbReference type="GO" id="GO:0043565">
    <property type="term" value="F:sequence-specific DNA binding"/>
    <property type="evidence" value="ECO:0007669"/>
    <property type="project" value="InterPro"/>
</dbReference>
<dbReference type="InterPro" id="IPR037923">
    <property type="entry name" value="HTH-like"/>
</dbReference>